<feature type="domain" description="Alpha-glycerophosphate oxidase C-terminal" evidence="11">
    <location>
        <begin position="43"/>
        <end position="154"/>
    </location>
</feature>
<reference evidence="12 13" key="1">
    <citation type="submission" date="2018-06" db="EMBL/GenBank/DDBJ databases">
        <authorList>
            <consortium name="Pathogen Informatics"/>
            <person name="Doyle S."/>
        </authorList>
    </citation>
    <scope>NUCLEOTIDE SEQUENCE [LARGE SCALE GENOMIC DNA]</scope>
    <source>
        <strain evidence="12 13">NCTC9081</strain>
    </source>
</reference>
<gene>
    <name evidence="12" type="primary">glpD_1</name>
    <name evidence="12" type="ORF">NCTC9081_00785</name>
</gene>
<keyword evidence="5" id="KW-0963">Cytoplasm</keyword>
<dbReference type="Pfam" id="PF16901">
    <property type="entry name" value="DAO_C"/>
    <property type="match status" value="1"/>
</dbReference>
<comment type="similarity">
    <text evidence="3">Belongs to the FAD-dependent glycerol-3-phosphate dehydrogenase family.</text>
</comment>
<keyword evidence="9 12" id="KW-0560">Oxidoreductase</keyword>
<comment type="subcellular location">
    <subcellularLocation>
        <location evidence="2">Cytoplasm</location>
    </subcellularLocation>
</comment>
<evidence type="ECO:0000256" key="10">
    <source>
        <dbReference type="ARBA" id="ARBA00049055"/>
    </source>
</evidence>
<dbReference type="Gene3D" id="6.10.250.1890">
    <property type="match status" value="1"/>
</dbReference>
<dbReference type="GO" id="GO:0046168">
    <property type="term" value="P:glycerol-3-phosphate catabolic process"/>
    <property type="evidence" value="ECO:0007669"/>
    <property type="project" value="TreeGrafter"/>
</dbReference>
<comment type="catalytic activity">
    <reaction evidence="10">
        <text>a quinone + sn-glycerol 3-phosphate = dihydroxyacetone phosphate + a quinol</text>
        <dbReference type="Rhea" id="RHEA:18977"/>
        <dbReference type="ChEBI" id="CHEBI:24646"/>
        <dbReference type="ChEBI" id="CHEBI:57597"/>
        <dbReference type="ChEBI" id="CHEBI:57642"/>
        <dbReference type="ChEBI" id="CHEBI:132124"/>
        <dbReference type="EC" id="1.1.5.3"/>
    </reaction>
</comment>
<protein>
    <recommendedName>
        <fullName evidence="4">glycerol-3-phosphate dehydrogenase</fullName>
        <ecNumber evidence="4">1.1.5.3</ecNumber>
    </recommendedName>
</protein>
<comment type="cofactor">
    <cofactor evidence="1">
        <name>FAD</name>
        <dbReference type="ChEBI" id="CHEBI:57692"/>
    </cofactor>
</comment>
<proteinExistence type="inferred from homology"/>
<keyword evidence="8" id="KW-0274">FAD</keyword>
<dbReference type="GO" id="GO:0006071">
    <property type="term" value="P:glycerol metabolic process"/>
    <property type="evidence" value="ECO:0007669"/>
    <property type="project" value="UniProtKB-KW"/>
</dbReference>
<dbReference type="EMBL" id="UGCV01000008">
    <property type="protein sequence ID" value="STJ15433.1"/>
    <property type="molecule type" value="Genomic_DNA"/>
</dbReference>
<evidence type="ECO:0000256" key="8">
    <source>
        <dbReference type="ARBA" id="ARBA00022827"/>
    </source>
</evidence>
<evidence type="ECO:0000256" key="4">
    <source>
        <dbReference type="ARBA" id="ARBA00013029"/>
    </source>
</evidence>
<evidence type="ECO:0000256" key="5">
    <source>
        <dbReference type="ARBA" id="ARBA00022490"/>
    </source>
</evidence>
<dbReference type="AlphaFoldDB" id="A0A376VV63"/>
<dbReference type="Gene3D" id="3.50.50.60">
    <property type="entry name" value="FAD/NAD(P)-binding domain"/>
    <property type="match status" value="1"/>
</dbReference>
<name>A0A376VV63_ECOLX</name>
<dbReference type="PROSITE" id="PS00978">
    <property type="entry name" value="FAD_G3PDH_2"/>
    <property type="match status" value="1"/>
</dbReference>
<evidence type="ECO:0000256" key="6">
    <source>
        <dbReference type="ARBA" id="ARBA00022630"/>
    </source>
</evidence>
<evidence type="ECO:0000256" key="9">
    <source>
        <dbReference type="ARBA" id="ARBA00023002"/>
    </source>
</evidence>
<dbReference type="Proteomes" id="UP000254716">
    <property type="component" value="Unassembled WGS sequence"/>
</dbReference>
<dbReference type="InterPro" id="IPR000447">
    <property type="entry name" value="G3P_DH_FAD-dep"/>
</dbReference>
<evidence type="ECO:0000259" key="11">
    <source>
        <dbReference type="Pfam" id="PF16901"/>
    </source>
</evidence>
<dbReference type="InterPro" id="IPR031656">
    <property type="entry name" value="DAO_C"/>
</dbReference>
<sequence length="163" mass="18732">MMKTAKPPLLSVFGGKLTTYRKLAEHALEKLTPYYQGIGPAWTKESVLPGGAIEGDRDDYAARLRRRYPFLTESLARHYARTYGSNSELLLGNAGAISDLGENFGHEFYEAELKYLVDHEWVRRADDALWRRTKQGMWLNADQQSRVSQWLMEYTQQRLSLAS</sequence>
<keyword evidence="7" id="KW-0319">Glycerol metabolism</keyword>
<dbReference type="FunFam" id="1.10.8.870:FF:000002">
    <property type="entry name" value="Glycerol-3-phosphate dehydrogenase"/>
    <property type="match status" value="1"/>
</dbReference>
<evidence type="ECO:0000256" key="2">
    <source>
        <dbReference type="ARBA" id="ARBA00004496"/>
    </source>
</evidence>
<accession>A0A376VV63</accession>
<evidence type="ECO:0000313" key="12">
    <source>
        <dbReference type="EMBL" id="STJ15433.1"/>
    </source>
</evidence>
<keyword evidence="6" id="KW-0285">Flavoprotein</keyword>
<dbReference type="InterPro" id="IPR038299">
    <property type="entry name" value="DAO_C_sf"/>
</dbReference>
<evidence type="ECO:0000256" key="7">
    <source>
        <dbReference type="ARBA" id="ARBA00022798"/>
    </source>
</evidence>
<evidence type="ECO:0000256" key="1">
    <source>
        <dbReference type="ARBA" id="ARBA00001974"/>
    </source>
</evidence>
<organism evidence="12 13">
    <name type="scientific">Escherichia coli</name>
    <dbReference type="NCBI Taxonomy" id="562"/>
    <lineage>
        <taxon>Bacteria</taxon>
        <taxon>Pseudomonadati</taxon>
        <taxon>Pseudomonadota</taxon>
        <taxon>Gammaproteobacteria</taxon>
        <taxon>Enterobacterales</taxon>
        <taxon>Enterobacteriaceae</taxon>
        <taxon>Escherichia</taxon>
    </lineage>
</organism>
<evidence type="ECO:0000313" key="13">
    <source>
        <dbReference type="Proteomes" id="UP000254716"/>
    </source>
</evidence>
<dbReference type="GO" id="GO:0005737">
    <property type="term" value="C:cytoplasm"/>
    <property type="evidence" value="ECO:0007669"/>
    <property type="project" value="UniProtKB-SubCell"/>
</dbReference>
<dbReference type="PANTHER" id="PTHR11985:SF15">
    <property type="entry name" value="GLYCEROL-3-PHOSPHATE DEHYDROGENASE, MITOCHONDRIAL"/>
    <property type="match status" value="1"/>
</dbReference>
<evidence type="ECO:0000256" key="3">
    <source>
        <dbReference type="ARBA" id="ARBA00007330"/>
    </source>
</evidence>
<dbReference type="InterPro" id="IPR036188">
    <property type="entry name" value="FAD/NAD-bd_sf"/>
</dbReference>
<dbReference type="GO" id="GO:0004368">
    <property type="term" value="F:glycerol-3-phosphate dehydrogenase (quinone) activity"/>
    <property type="evidence" value="ECO:0007669"/>
    <property type="project" value="UniProtKB-EC"/>
</dbReference>
<dbReference type="PANTHER" id="PTHR11985">
    <property type="entry name" value="GLYCEROL-3-PHOSPHATE DEHYDROGENASE"/>
    <property type="match status" value="1"/>
</dbReference>
<dbReference type="EC" id="1.1.5.3" evidence="4"/>
<dbReference type="Gene3D" id="1.10.8.870">
    <property type="entry name" value="Alpha-glycerophosphate oxidase, cap domain"/>
    <property type="match status" value="1"/>
</dbReference>